<sequence length="367" mass="38696">MTVPARTPSPVSTTRQTLVRLRGWLLGVTALTLATSLAVFLGVAGNADVAADRSVPAVLASYDAQDALRNAHLAAVRNLAEGGEVLGGPGVDYQRQIAGAGQYLTLLAENNAAGDRGTQAIQTIEALLVTYTGLIGQADARYRDAGLRALGVAALRDAASLLDDILLRLEDLRGMQLRAFDDQADNKWTNMLTAAVWLLPLVGLGVLLARTQVYLTRRFRRTVNVPLLAATVVTVGMVALTALSLWSADKLDRARAGVEAVHDSRQGQLKAVGFRAADGLANQVKAQCATACDDTIEELRSPFPSPPASSTPGQTVVAADQAIVADADDAADSRSVELALPLLALGIAVLVLWGFRPRLAEYGERST</sequence>
<dbReference type="AlphaFoldDB" id="A0A840VX06"/>
<organism evidence="2 3">
    <name type="scientific">Micromonospora parathelypteridis</name>
    <dbReference type="NCBI Taxonomy" id="1839617"/>
    <lineage>
        <taxon>Bacteria</taxon>
        <taxon>Bacillati</taxon>
        <taxon>Actinomycetota</taxon>
        <taxon>Actinomycetes</taxon>
        <taxon>Micromonosporales</taxon>
        <taxon>Micromonosporaceae</taxon>
        <taxon>Micromonospora</taxon>
    </lineage>
</organism>
<proteinExistence type="predicted"/>
<protein>
    <submittedName>
        <fullName evidence="2">Uncharacterized protein</fullName>
    </submittedName>
</protein>
<keyword evidence="1" id="KW-0812">Transmembrane</keyword>
<feature type="transmembrane region" description="Helical" evidence="1">
    <location>
        <begin position="21"/>
        <end position="44"/>
    </location>
</feature>
<feature type="transmembrane region" description="Helical" evidence="1">
    <location>
        <begin position="227"/>
        <end position="246"/>
    </location>
</feature>
<comment type="caution">
    <text evidence="2">The sequence shown here is derived from an EMBL/GenBank/DDBJ whole genome shotgun (WGS) entry which is preliminary data.</text>
</comment>
<dbReference type="EMBL" id="JACHDP010000001">
    <property type="protein sequence ID" value="MBB5481265.1"/>
    <property type="molecule type" value="Genomic_DNA"/>
</dbReference>
<dbReference type="Proteomes" id="UP000586947">
    <property type="component" value="Unassembled WGS sequence"/>
</dbReference>
<gene>
    <name evidence="2" type="ORF">HNR20_005770</name>
</gene>
<accession>A0A840VX06</accession>
<keyword evidence="1" id="KW-0472">Membrane</keyword>
<evidence type="ECO:0000313" key="3">
    <source>
        <dbReference type="Proteomes" id="UP000586947"/>
    </source>
</evidence>
<keyword evidence="3" id="KW-1185">Reference proteome</keyword>
<feature type="transmembrane region" description="Helical" evidence="1">
    <location>
        <begin position="194"/>
        <end position="215"/>
    </location>
</feature>
<evidence type="ECO:0000256" key="1">
    <source>
        <dbReference type="SAM" id="Phobius"/>
    </source>
</evidence>
<name>A0A840VX06_9ACTN</name>
<evidence type="ECO:0000313" key="2">
    <source>
        <dbReference type="EMBL" id="MBB5481265.1"/>
    </source>
</evidence>
<dbReference type="RefSeq" id="WP_184186445.1">
    <property type="nucleotide sequence ID" value="NZ_BMNF01000004.1"/>
</dbReference>
<feature type="transmembrane region" description="Helical" evidence="1">
    <location>
        <begin position="338"/>
        <end position="355"/>
    </location>
</feature>
<keyword evidence="1" id="KW-1133">Transmembrane helix</keyword>
<reference evidence="2 3" key="1">
    <citation type="submission" date="2020-08" db="EMBL/GenBank/DDBJ databases">
        <title>Sequencing the genomes of 1000 actinobacteria strains.</title>
        <authorList>
            <person name="Klenk H.-P."/>
        </authorList>
    </citation>
    <scope>NUCLEOTIDE SEQUENCE [LARGE SCALE GENOMIC DNA]</scope>
    <source>
        <strain evidence="2 3">DSM 103125</strain>
    </source>
</reference>